<dbReference type="RefSeq" id="WP_158422602.1">
    <property type="nucleotide sequence ID" value="NZ_JAOQJL010000041.1"/>
</dbReference>
<accession>A0ABT2TYR4</accession>
<sequence length="138" mass="16340">MGYDIEKEKREAIEAGQRALHSLRAAQDNLSSARNWGLWDIFQGGFFSSMVKQSKMQHARQCMEQARYDLDNFSRELRDVSMIYDLHIETSDLLTFADVFFDNAFVDLMVQDRINKARRQIDEAIRRVEDVLRQLQRY</sequence>
<reference evidence="1 2" key="1">
    <citation type="journal article" date="2021" name="ISME Commun">
        <title>Automated analysis of genomic sequences facilitates high-throughput and comprehensive description of bacteria.</title>
        <authorList>
            <person name="Hitch T.C.A."/>
        </authorList>
    </citation>
    <scope>NUCLEOTIDE SEQUENCE [LARGE SCALE GENOMIC DNA]</scope>
    <source>
        <strain evidence="1 2">Sanger_23</strain>
    </source>
</reference>
<organism evidence="1 2">
    <name type="scientific">Blautia ammoniilytica</name>
    <dbReference type="NCBI Taxonomy" id="2981782"/>
    <lineage>
        <taxon>Bacteria</taxon>
        <taxon>Bacillati</taxon>
        <taxon>Bacillota</taxon>
        <taxon>Clostridia</taxon>
        <taxon>Lachnospirales</taxon>
        <taxon>Lachnospiraceae</taxon>
        <taxon>Blautia</taxon>
    </lineage>
</organism>
<comment type="caution">
    <text evidence="1">The sequence shown here is derived from an EMBL/GenBank/DDBJ whole genome shotgun (WGS) entry which is preliminary data.</text>
</comment>
<dbReference type="EMBL" id="JAOQJL010000041">
    <property type="protein sequence ID" value="MCU6766816.1"/>
    <property type="molecule type" value="Genomic_DNA"/>
</dbReference>
<gene>
    <name evidence="1" type="ORF">OCV61_15645</name>
</gene>
<evidence type="ECO:0000313" key="1">
    <source>
        <dbReference type="EMBL" id="MCU6766816.1"/>
    </source>
</evidence>
<protein>
    <submittedName>
        <fullName evidence="1">Uncharacterized protein</fullName>
    </submittedName>
</protein>
<dbReference type="Proteomes" id="UP001652409">
    <property type="component" value="Unassembled WGS sequence"/>
</dbReference>
<proteinExistence type="predicted"/>
<evidence type="ECO:0000313" key="2">
    <source>
        <dbReference type="Proteomes" id="UP001652409"/>
    </source>
</evidence>
<keyword evidence="2" id="KW-1185">Reference proteome</keyword>
<name>A0ABT2TYR4_9FIRM</name>